<sequence length="294" mass="34281">MESRVNDITPVFVEVTASESRSFQQEHQYPFAEFEALALSVALTNPVGGYDKTYVRVHFSNQDIYECRLDLGCGGNDQGFAEHCLSIIEYDEREQYKAQLEKRPPANHYQKIVEQLKQYHFDQQLILIARHKAKEATANAEAEEQKQEELKRIEQQKAFELHRQKEQEFQDNLVVPDWAKAVIVATLTEYDSDNSDPFGGYHQTKTVRTIILAWSKHTRNLFPELRKACLSHSDTQFLHDKNQSLEHRQPHWSGDGYFLSDRDYIRHGWQVRKVFLGSKGKARHVPFGEWAITE</sequence>
<name>A0ABV4KVM6_9VIBR</name>
<dbReference type="Pfam" id="PF18840">
    <property type="entry name" value="LPD25"/>
    <property type="match status" value="1"/>
</dbReference>
<evidence type="ECO:0000313" key="3">
    <source>
        <dbReference type="EMBL" id="MEZ8056152.1"/>
    </source>
</evidence>
<keyword evidence="1" id="KW-0175">Coiled coil</keyword>
<dbReference type="InterPro" id="IPR041045">
    <property type="entry name" value="LPD25"/>
</dbReference>
<evidence type="ECO:0000313" key="4">
    <source>
        <dbReference type="Proteomes" id="UP001569175"/>
    </source>
</evidence>
<proteinExistence type="predicted"/>
<reference evidence="3 4" key="1">
    <citation type="submission" date="2024-06" db="EMBL/GenBank/DDBJ databases">
        <authorList>
            <person name="Steensen K."/>
            <person name="Seneca J."/>
            <person name="Bartlau N."/>
            <person name="Yu A.X."/>
            <person name="Polz M.F."/>
        </authorList>
    </citation>
    <scope>NUCLEOTIDE SEQUENCE [LARGE SCALE GENOMIC DNA]</scope>
    <source>
        <strain evidence="3 4">1F9</strain>
    </source>
</reference>
<protein>
    <submittedName>
        <fullName evidence="3">LPD25 domain-containing protein</fullName>
    </submittedName>
</protein>
<dbReference type="RefSeq" id="WP_305368381.1">
    <property type="nucleotide sequence ID" value="NZ_JBGOOL010000141.1"/>
</dbReference>
<gene>
    <name evidence="3" type="ORF">ACED57_23975</name>
</gene>
<dbReference type="Proteomes" id="UP001569175">
    <property type="component" value="Unassembled WGS sequence"/>
</dbReference>
<feature type="coiled-coil region" evidence="1">
    <location>
        <begin position="126"/>
        <end position="163"/>
    </location>
</feature>
<feature type="domain" description="Large polyvalent protein associated" evidence="2">
    <location>
        <begin position="7"/>
        <end position="94"/>
    </location>
</feature>
<accession>A0ABV4KVM6</accession>
<dbReference type="EMBL" id="JBGOOL010000141">
    <property type="protein sequence ID" value="MEZ8056152.1"/>
    <property type="molecule type" value="Genomic_DNA"/>
</dbReference>
<keyword evidence="4" id="KW-1185">Reference proteome</keyword>
<comment type="caution">
    <text evidence="3">The sequence shown here is derived from an EMBL/GenBank/DDBJ whole genome shotgun (WGS) entry which is preliminary data.</text>
</comment>
<organism evidence="3 4">
    <name type="scientific">Vibrio atlanticus</name>
    <dbReference type="NCBI Taxonomy" id="693153"/>
    <lineage>
        <taxon>Bacteria</taxon>
        <taxon>Pseudomonadati</taxon>
        <taxon>Pseudomonadota</taxon>
        <taxon>Gammaproteobacteria</taxon>
        <taxon>Vibrionales</taxon>
        <taxon>Vibrionaceae</taxon>
        <taxon>Vibrio</taxon>
    </lineage>
</organism>
<evidence type="ECO:0000259" key="2">
    <source>
        <dbReference type="Pfam" id="PF18840"/>
    </source>
</evidence>
<evidence type="ECO:0000256" key="1">
    <source>
        <dbReference type="SAM" id="Coils"/>
    </source>
</evidence>